<dbReference type="InterPro" id="IPR019734">
    <property type="entry name" value="TPR_rpt"/>
</dbReference>
<dbReference type="Proteomes" id="UP000481583">
    <property type="component" value="Unassembled WGS sequence"/>
</dbReference>
<keyword evidence="5" id="KW-0804">Transcription</keyword>
<dbReference type="CDD" id="cd15831">
    <property type="entry name" value="BTAD"/>
    <property type="match status" value="1"/>
</dbReference>
<dbReference type="Pfam" id="PF03704">
    <property type="entry name" value="BTAD"/>
    <property type="match status" value="1"/>
</dbReference>
<dbReference type="InterPro" id="IPR003593">
    <property type="entry name" value="AAA+_ATPase"/>
</dbReference>
<dbReference type="InterPro" id="IPR036388">
    <property type="entry name" value="WH-like_DNA-bd_sf"/>
</dbReference>
<dbReference type="Pfam" id="PF00486">
    <property type="entry name" value="Trans_reg_C"/>
    <property type="match status" value="1"/>
</dbReference>
<dbReference type="SUPFAM" id="SSF48452">
    <property type="entry name" value="TPR-like"/>
    <property type="match status" value="3"/>
</dbReference>
<dbReference type="Gene3D" id="1.25.40.10">
    <property type="entry name" value="Tetratricopeptide repeat domain"/>
    <property type="match status" value="3"/>
</dbReference>
<comment type="similarity">
    <text evidence="1">Belongs to the AfsR/DnrI/RedD regulatory family.</text>
</comment>
<evidence type="ECO:0000256" key="1">
    <source>
        <dbReference type="ARBA" id="ARBA00005820"/>
    </source>
</evidence>
<feature type="domain" description="OmpR/PhoB-type" evidence="8">
    <location>
        <begin position="1"/>
        <end position="93"/>
    </location>
</feature>
<dbReference type="InterPro" id="IPR005158">
    <property type="entry name" value="BTAD"/>
</dbReference>
<dbReference type="Gene3D" id="1.10.10.10">
    <property type="entry name" value="Winged helix-like DNA-binding domain superfamily/Winged helix DNA-binding domain"/>
    <property type="match status" value="1"/>
</dbReference>
<accession>A0A6G4TVE2</accession>
<protein>
    <submittedName>
        <fullName evidence="9">Tetratricopeptide repeat protein</fullName>
    </submittedName>
</protein>
<dbReference type="Gene3D" id="3.40.50.300">
    <property type="entry name" value="P-loop containing nucleotide triphosphate hydrolases"/>
    <property type="match status" value="1"/>
</dbReference>
<keyword evidence="2" id="KW-0902">Two-component regulatory system</keyword>
<evidence type="ECO:0000256" key="2">
    <source>
        <dbReference type="ARBA" id="ARBA00023012"/>
    </source>
</evidence>
<dbReference type="InterPro" id="IPR016032">
    <property type="entry name" value="Sig_transdc_resp-reg_C-effctor"/>
</dbReference>
<dbReference type="RefSeq" id="WP_165233710.1">
    <property type="nucleotide sequence ID" value="NZ_JAAKZV010000020.1"/>
</dbReference>
<dbReference type="SMART" id="SM01043">
    <property type="entry name" value="BTAD"/>
    <property type="match status" value="1"/>
</dbReference>
<name>A0A6G4TVE2_9ACTN</name>
<dbReference type="SUPFAM" id="SSF52540">
    <property type="entry name" value="P-loop containing nucleoside triphosphate hydrolases"/>
    <property type="match status" value="1"/>
</dbReference>
<dbReference type="InterPro" id="IPR011990">
    <property type="entry name" value="TPR-like_helical_dom_sf"/>
</dbReference>
<gene>
    <name evidence="9" type="ORF">G5C51_07445</name>
</gene>
<dbReference type="GO" id="GO:0043531">
    <property type="term" value="F:ADP binding"/>
    <property type="evidence" value="ECO:0007669"/>
    <property type="project" value="InterPro"/>
</dbReference>
<dbReference type="GO" id="GO:0003677">
    <property type="term" value="F:DNA binding"/>
    <property type="evidence" value="ECO:0007669"/>
    <property type="project" value="UniProtKB-UniRule"/>
</dbReference>
<dbReference type="SMART" id="SM00028">
    <property type="entry name" value="TPR"/>
    <property type="match status" value="7"/>
</dbReference>
<feature type="region of interest" description="Disordered" evidence="7">
    <location>
        <begin position="997"/>
        <end position="1028"/>
    </location>
</feature>
<evidence type="ECO:0000313" key="9">
    <source>
        <dbReference type="EMBL" id="NGN63742.1"/>
    </source>
</evidence>
<evidence type="ECO:0000313" key="10">
    <source>
        <dbReference type="Proteomes" id="UP000481583"/>
    </source>
</evidence>
<dbReference type="GO" id="GO:0006355">
    <property type="term" value="P:regulation of DNA-templated transcription"/>
    <property type="evidence" value="ECO:0007669"/>
    <property type="project" value="InterPro"/>
</dbReference>
<reference evidence="9 10" key="1">
    <citation type="submission" date="2020-02" db="EMBL/GenBank/DDBJ databases">
        <title>Whole-genome analyses of novel actinobacteria.</title>
        <authorList>
            <person name="Sahin N."/>
        </authorList>
    </citation>
    <scope>NUCLEOTIDE SEQUENCE [LARGE SCALE GENOMIC DNA]</scope>
    <source>
        <strain evidence="9 10">A7024</strain>
    </source>
</reference>
<evidence type="ECO:0000256" key="6">
    <source>
        <dbReference type="PROSITE-ProRule" id="PRU01091"/>
    </source>
</evidence>
<dbReference type="InterPro" id="IPR001867">
    <property type="entry name" value="OmpR/PhoB-type_DNA-bd"/>
</dbReference>
<keyword evidence="10" id="KW-1185">Reference proteome</keyword>
<dbReference type="SMART" id="SM00382">
    <property type="entry name" value="AAA"/>
    <property type="match status" value="1"/>
</dbReference>
<evidence type="ECO:0000256" key="5">
    <source>
        <dbReference type="ARBA" id="ARBA00023163"/>
    </source>
</evidence>
<evidence type="ECO:0000256" key="7">
    <source>
        <dbReference type="SAM" id="MobiDB-lite"/>
    </source>
</evidence>
<evidence type="ECO:0000256" key="4">
    <source>
        <dbReference type="ARBA" id="ARBA00023125"/>
    </source>
</evidence>
<dbReference type="SMART" id="SM00862">
    <property type="entry name" value="Trans_reg_C"/>
    <property type="match status" value="1"/>
</dbReference>
<dbReference type="AlphaFoldDB" id="A0A6G4TVE2"/>
<dbReference type="InterPro" id="IPR027417">
    <property type="entry name" value="P-loop_NTPase"/>
</dbReference>
<dbReference type="InterPro" id="IPR051677">
    <property type="entry name" value="AfsR-DnrI-RedD_regulator"/>
</dbReference>
<dbReference type="SUPFAM" id="SSF46894">
    <property type="entry name" value="C-terminal effector domain of the bipartite response regulators"/>
    <property type="match status" value="1"/>
</dbReference>
<proteinExistence type="inferred from homology"/>
<dbReference type="PRINTS" id="PR00364">
    <property type="entry name" value="DISEASERSIST"/>
</dbReference>
<evidence type="ECO:0000256" key="3">
    <source>
        <dbReference type="ARBA" id="ARBA00023015"/>
    </source>
</evidence>
<dbReference type="GO" id="GO:0000160">
    <property type="term" value="P:phosphorelay signal transduction system"/>
    <property type="evidence" value="ECO:0007669"/>
    <property type="project" value="UniProtKB-KW"/>
</dbReference>
<keyword evidence="4 6" id="KW-0238">DNA-binding</keyword>
<sequence>MTVAFRLFGGIHAQTAAGPVDLGSGRQRTVLAALLADVGRVVSMDQLVHRVWGDAPPRRAKDTLYSYISRLRRVLPEGAASVARGHGGYLCTAEPATVDVHRFRQLIDQAGTAAADEQAVALLKEALALWRGEPFAGVDTPWFNAARDALGKERLAAELACTDGRLRLGEHAALLTPLSGRSADHPLDERLAAQYMLALYRCGRQVDALAHYRKMRDTLAEELGVEPGAELQRLHQAILGGDENLTRSAPPAEASWSVQSQLPWSVPDFVGRGELLQHLEELLTAPGAAPVVVSGTPGVGKSALAVHLGHRLRPAFPDGQWYVRLQGTSGRPRDPSEVLAALLRASGLDAGRVPQSAEDRAAAFRSRVADRRILLVLDDAASAEQVRPLLPGSAGVAVLITSRPDLRGLIASHAARTVRLGVLEPAEADALLAAVLGERQVRAEPGAAGRLGELCARLPLALRIAAANLAARPGHSLAAYATELAGAGRLAKLSIAGDREAAVRTAFDHSHAALEPATAHLFGLLGLHPGPDFTVEVAAALLDAQQHAAELLLDRLATAGLVQRTAADRYQFHDLLRLYAAERAEADPDREAAWQRLCAWYLAAADAATAFDFAGMMRLPRPRGESDRFADRHQALAWLEGERVNLVAVIRRAAAAGPRHVAWQLADQLRMYLYYRQHSAEWEAATTAGLSAAEGEGDVLAQAAMRHHLAVLYDHIGDGRQALEYKHRALAGFRQTGFAPGEAATLSNLAIHHGRGGEMRRAFEYQERAVDLLRTIGQPVQLANGLNTMGLLRAYLGGLESALDSTTEAIDLCHQHGRPIGAISPLINRALAQHCLGRYEAALADGTEALRLCQEHQKRHNETGANEILARIHRDTGHTDLARTHAERALAAARAINDPSAQVDCLINLAEQHALRGDPERATEHLAEALALARRHGFRHQEADARAALARIRLTAGDATRAAEDARAALATARDLQLLLSEYRALTALAAHAHTTGDRTAAAQHTSAAQRIREQTGYAPSRWERGGP</sequence>
<dbReference type="Pfam" id="PF13424">
    <property type="entry name" value="TPR_12"/>
    <property type="match status" value="1"/>
</dbReference>
<dbReference type="EMBL" id="JAAKZV010000020">
    <property type="protein sequence ID" value="NGN63742.1"/>
    <property type="molecule type" value="Genomic_DNA"/>
</dbReference>
<feature type="DNA-binding region" description="OmpR/PhoB-type" evidence="6">
    <location>
        <begin position="1"/>
        <end position="93"/>
    </location>
</feature>
<evidence type="ECO:0000259" key="8">
    <source>
        <dbReference type="PROSITE" id="PS51755"/>
    </source>
</evidence>
<dbReference type="PANTHER" id="PTHR35807:SF1">
    <property type="entry name" value="TRANSCRIPTIONAL REGULATOR REDD"/>
    <property type="match status" value="1"/>
</dbReference>
<dbReference type="PROSITE" id="PS51755">
    <property type="entry name" value="OMPR_PHOB"/>
    <property type="match status" value="1"/>
</dbReference>
<dbReference type="PANTHER" id="PTHR35807">
    <property type="entry name" value="TRANSCRIPTIONAL REGULATOR REDD-RELATED"/>
    <property type="match status" value="1"/>
</dbReference>
<organism evidence="9 10">
    <name type="scientific">Streptomyces coryli</name>
    <dbReference type="NCBI Taxonomy" id="1128680"/>
    <lineage>
        <taxon>Bacteria</taxon>
        <taxon>Bacillati</taxon>
        <taxon>Actinomycetota</taxon>
        <taxon>Actinomycetes</taxon>
        <taxon>Kitasatosporales</taxon>
        <taxon>Streptomycetaceae</taxon>
        <taxon>Streptomyces</taxon>
    </lineage>
</organism>
<comment type="caution">
    <text evidence="9">The sequence shown here is derived from an EMBL/GenBank/DDBJ whole genome shotgun (WGS) entry which is preliminary data.</text>
</comment>
<keyword evidence="3" id="KW-0805">Transcription regulation</keyword>